<keyword evidence="3 6" id="KW-0808">Transferase</keyword>
<dbReference type="GO" id="GO:0106274">
    <property type="term" value="F:NAD+-protein-arginine ADP-ribosyltransferase activity"/>
    <property type="evidence" value="ECO:0007669"/>
    <property type="project" value="UniProtKB-EC"/>
</dbReference>
<reference evidence="7 8" key="1">
    <citation type="submission" date="2024-01" db="EMBL/GenBank/DDBJ databases">
        <title>The genome of the rayed Mediterranean limpet Patella caerulea (Linnaeus, 1758).</title>
        <authorList>
            <person name="Anh-Thu Weber A."/>
            <person name="Halstead-Nussloch G."/>
        </authorList>
    </citation>
    <scope>NUCLEOTIDE SEQUENCE [LARGE SCALE GENOMIC DNA]</scope>
    <source>
        <strain evidence="7">AATW-2023a</strain>
        <tissue evidence="7">Whole specimen</tissue>
    </source>
</reference>
<evidence type="ECO:0000313" key="8">
    <source>
        <dbReference type="Proteomes" id="UP001347796"/>
    </source>
</evidence>
<dbReference type="SUPFAM" id="SSF56399">
    <property type="entry name" value="ADP-ribosylation"/>
    <property type="match status" value="1"/>
</dbReference>
<keyword evidence="4" id="KW-0548">Nucleotidyltransferase</keyword>
<evidence type="ECO:0000256" key="3">
    <source>
        <dbReference type="ARBA" id="ARBA00022679"/>
    </source>
</evidence>
<comment type="similarity">
    <text evidence="1 6">Belongs to the Arg-specific ADP-ribosyltransferase family.</text>
</comment>
<gene>
    <name evidence="7" type="ORF">SNE40_012453</name>
</gene>
<comment type="caution">
    <text evidence="7">The sequence shown here is derived from an EMBL/GenBank/DDBJ whole genome shotgun (WGS) entry which is preliminary data.</text>
</comment>
<keyword evidence="8" id="KW-1185">Reference proteome</keyword>
<proteinExistence type="inferred from homology"/>
<evidence type="ECO:0000256" key="5">
    <source>
        <dbReference type="ARBA" id="ARBA00047597"/>
    </source>
</evidence>
<organism evidence="7 8">
    <name type="scientific">Patella caerulea</name>
    <name type="common">Rayed Mediterranean limpet</name>
    <dbReference type="NCBI Taxonomy" id="87958"/>
    <lineage>
        <taxon>Eukaryota</taxon>
        <taxon>Metazoa</taxon>
        <taxon>Spiralia</taxon>
        <taxon>Lophotrochozoa</taxon>
        <taxon>Mollusca</taxon>
        <taxon>Gastropoda</taxon>
        <taxon>Patellogastropoda</taxon>
        <taxon>Patelloidea</taxon>
        <taxon>Patellidae</taxon>
        <taxon>Patella</taxon>
    </lineage>
</organism>
<evidence type="ECO:0000313" key="7">
    <source>
        <dbReference type="EMBL" id="KAK6180266.1"/>
    </source>
</evidence>
<keyword evidence="2 6" id="KW-0328">Glycosyltransferase</keyword>
<sequence length="239" mass="26840">MAKQIEGSPRMRFEGEVDLVPYNTRSGIATFSKPTTESDNALEDALHGETAVNPSFREAWNAAGQSSRLSNLVQKYKAILKSSEIKLIMAYTHGGITGFFSELNGDFRQNALTGGRFPNAKRILRNALIELGKFQKKEGKKLPDVLYRWEPSFLAKKYNDKKDRELHLNMFTSTSLGKSCNFNPQNNMLVEFVAPETGAFIRDFSFIPDEDEVLLPPLHGKIKVIKATSDESIFKGPFL</sequence>
<name>A0AAN8PVY2_PATCE</name>
<dbReference type="GO" id="GO:0016779">
    <property type="term" value="F:nucleotidyltransferase activity"/>
    <property type="evidence" value="ECO:0007669"/>
    <property type="project" value="UniProtKB-KW"/>
</dbReference>
<dbReference type="Proteomes" id="UP001347796">
    <property type="component" value="Unassembled WGS sequence"/>
</dbReference>
<dbReference type="PROSITE" id="PS51996">
    <property type="entry name" value="TR_MART"/>
    <property type="match status" value="1"/>
</dbReference>
<keyword evidence="6" id="KW-0521">NADP</keyword>
<dbReference type="Pfam" id="PF01129">
    <property type="entry name" value="ART"/>
    <property type="match status" value="1"/>
</dbReference>
<dbReference type="InterPro" id="IPR000768">
    <property type="entry name" value="ART"/>
</dbReference>
<dbReference type="AlphaFoldDB" id="A0AAN8PVY2"/>
<dbReference type="Gene3D" id="3.90.176.10">
    <property type="entry name" value="Toxin ADP-ribosyltransferase, Chain A, domain 1"/>
    <property type="match status" value="1"/>
</dbReference>
<evidence type="ECO:0000256" key="1">
    <source>
        <dbReference type="ARBA" id="ARBA00009558"/>
    </source>
</evidence>
<comment type="catalytic activity">
    <reaction evidence="5 6">
        <text>L-arginyl-[protein] + NAD(+) = N(omega)-(ADP-D-ribosyl)-L-arginyl-[protein] + nicotinamide + H(+)</text>
        <dbReference type="Rhea" id="RHEA:19149"/>
        <dbReference type="Rhea" id="RHEA-COMP:10532"/>
        <dbReference type="Rhea" id="RHEA-COMP:15087"/>
        <dbReference type="ChEBI" id="CHEBI:15378"/>
        <dbReference type="ChEBI" id="CHEBI:17154"/>
        <dbReference type="ChEBI" id="CHEBI:29965"/>
        <dbReference type="ChEBI" id="CHEBI:57540"/>
        <dbReference type="ChEBI" id="CHEBI:142554"/>
        <dbReference type="EC" id="2.4.2.31"/>
    </reaction>
</comment>
<protein>
    <recommendedName>
        <fullName evidence="6">NAD(P)(+)--arginine ADP-ribosyltransferase</fullName>
        <ecNumber evidence="6">2.4.2.31</ecNumber>
    </recommendedName>
    <alternativeName>
        <fullName evidence="6">Mono(ADP-ribosyl)transferase</fullName>
    </alternativeName>
</protein>
<accession>A0AAN8PVY2</accession>
<evidence type="ECO:0000256" key="4">
    <source>
        <dbReference type="ARBA" id="ARBA00022695"/>
    </source>
</evidence>
<evidence type="ECO:0000256" key="6">
    <source>
        <dbReference type="RuleBase" id="RU361228"/>
    </source>
</evidence>
<evidence type="ECO:0000256" key="2">
    <source>
        <dbReference type="ARBA" id="ARBA00022676"/>
    </source>
</evidence>
<dbReference type="EC" id="2.4.2.31" evidence="6"/>
<keyword evidence="6" id="KW-0520">NAD</keyword>
<dbReference type="EMBL" id="JAZGQO010000008">
    <property type="protein sequence ID" value="KAK6180266.1"/>
    <property type="molecule type" value="Genomic_DNA"/>
</dbReference>